<evidence type="ECO:0000256" key="1">
    <source>
        <dbReference type="SAM" id="MobiDB-lite"/>
    </source>
</evidence>
<feature type="region of interest" description="Disordered" evidence="1">
    <location>
        <begin position="1"/>
        <end position="52"/>
    </location>
</feature>
<accession>A0AAW1M075</accession>
<organism evidence="2 3">
    <name type="scientific">Popillia japonica</name>
    <name type="common">Japanese beetle</name>
    <dbReference type="NCBI Taxonomy" id="7064"/>
    <lineage>
        <taxon>Eukaryota</taxon>
        <taxon>Metazoa</taxon>
        <taxon>Ecdysozoa</taxon>
        <taxon>Arthropoda</taxon>
        <taxon>Hexapoda</taxon>
        <taxon>Insecta</taxon>
        <taxon>Pterygota</taxon>
        <taxon>Neoptera</taxon>
        <taxon>Endopterygota</taxon>
        <taxon>Coleoptera</taxon>
        <taxon>Polyphaga</taxon>
        <taxon>Scarabaeiformia</taxon>
        <taxon>Scarabaeidae</taxon>
        <taxon>Rutelinae</taxon>
        <taxon>Popillia</taxon>
    </lineage>
</organism>
<protein>
    <submittedName>
        <fullName evidence="2">Thrombospondin type 1 domain</fullName>
    </submittedName>
</protein>
<proteinExistence type="predicted"/>
<dbReference type="Pfam" id="PF00090">
    <property type="entry name" value="TSP_1"/>
    <property type="match status" value="1"/>
</dbReference>
<sequence length="86" mass="10455">MWKNRIYRVKSRQPSRSTMDVTESAPEEPISYSSNRKRKVKERTRKENKKQRWGKWTNWSPCSVSCGKGREIRWRHCLEKLRGCRN</sequence>
<dbReference type="Gene3D" id="2.20.100.10">
    <property type="entry name" value="Thrombospondin type-1 (TSP1) repeat"/>
    <property type="match status" value="1"/>
</dbReference>
<evidence type="ECO:0000313" key="3">
    <source>
        <dbReference type="Proteomes" id="UP001458880"/>
    </source>
</evidence>
<dbReference type="PROSITE" id="PS50092">
    <property type="entry name" value="TSP1"/>
    <property type="match status" value="1"/>
</dbReference>
<dbReference type="InterPro" id="IPR000884">
    <property type="entry name" value="TSP1_rpt"/>
</dbReference>
<dbReference type="InterPro" id="IPR036383">
    <property type="entry name" value="TSP1_rpt_sf"/>
</dbReference>
<dbReference type="SUPFAM" id="SSF82895">
    <property type="entry name" value="TSP-1 type 1 repeat"/>
    <property type="match status" value="1"/>
</dbReference>
<name>A0AAW1M075_POPJA</name>
<feature type="compositionally biased region" description="Basic residues" evidence="1">
    <location>
        <begin position="1"/>
        <end position="13"/>
    </location>
</feature>
<dbReference type="AlphaFoldDB" id="A0AAW1M075"/>
<comment type="caution">
    <text evidence="2">The sequence shown here is derived from an EMBL/GenBank/DDBJ whole genome shotgun (WGS) entry which is preliminary data.</text>
</comment>
<reference evidence="2 3" key="1">
    <citation type="journal article" date="2024" name="BMC Genomics">
        <title>De novo assembly and annotation of Popillia japonica's genome with initial clues to its potential as an invasive pest.</title>
        <authorList>
            <person name="Cucini C."/>
            <person name="Boschi S."/>
            <person name="Funari R."/>
            <person name="Cardaioli E."/>
            <person name="Iannotti N."/>
            <person name="Marturano G."/>
            <person name="Paoli F."/>
            <person name="Bruttini M."/>
            <person name="Carapelli A."/>
            <person name="Frati F."/>
            <person name="Nardi F."/>
        </authorList>
    </citation>
    <scope>NUCLEOTIDE SEQUENCE [LARGE SCALE GENOMIC DNA]</scope>
    <source>
        <strain evidence="2">DMR45628</strain>
    </source>
</reference>
<dbReference type="Proteomes" id="UP001458880">
    <property type="component" value="Unassembled WGS sequence"/>
</dbReference>
<evidence type="ECO:0000313" key="2">
    <source>
        <dbReference type="EMBL" id="KAK9739454.1"/>
    </source>
</evidence>
<feature type="compositionally biased region" description="Basic residues" evidence="1">
    <location>
        <begin position="35"/>
        <end position="52"/>
    </location>
</feature>
<dbReference type="EMBL" id="JASPKY010000075">
    <property type="protein sequence ID" value="KAK9739454.1"/>
    <property type="molecule type" value="Genomic_DNA"/>
</dbReference>
<gene>
    <name evidence="2" type="ORF">QE152_g9037</name>
</gene>
<keyword evidence="3" id="KW-1185">Reference proteome</keyword>